<evidence type="ECO:0000256" key="1">
    <source>
        <dbReference type="ARBA" id="ARBA00022737"/>
    </source>
</evidence>
<feature type="repeat" description="ANK" evidence="3">
    <location>
        <begin position="405"/>
        <end position="428"/>
    </location>
</feature>
<gene>
    <name evidence="4" type="ORF">Poli38472_012838</name>
</gene>
<dbReference type="Gene3D" id="1.25.40.20">
    <property type="entry name" value="Ankyrin repeat-containing domain"/>
    <property type="match status" value="1"/>
</dbReference>
<dbReference type="InterPro" id="IPR050889">
    <property type="entry name" value="Dendritic_Spine_Reg/Scaffold"/>
</dbReference>
<dbReference type="InterPro" id="IPR002110">
    <property type="entry name" value="Ankyrin_rpt"/>
</dbReference>
<dbReference type="AlphaFoldDB" id="A0A8K1FIU6"/>
<dbReference type="Pfam" id="PF12796">
    <property type="entry name" value="Ank_2"/>
    <property type="match status" value="1"/>
</dbReference>
<dbReference type="Proteomes" id="UP000794436">
    <property type="component" value="Unassembled WGS sequence"/>
</dbReference>
<dbReference type="Pfam" id="PF00023">
    <property type="entry name" value="Ank"/>
    <property type="match status" value="1"/>
</dbReference>
<sequence>MEATMRDIFCLVLGFRELIRVRVYDHVLAADLKQVLGDRMAQWVIMTPHSLDLYVVLADAQCVGLDPSHPDYAKLKAGDHEETEHKEARVCAVHLLFRPAFERGRQAKTAPGYALLRLRVVHMHPPTIISTFQRPRGEDPKRWLHYVVVGHGRVFRTGLYENESILQLTRELKKQHGWRGAAERVQLYLLKTGGEPDGAWMTHKHPDVQELAVGHGWRPAYLDDRMRLHQDRMVGTDFHGACLEDVVAVVVQLPANSPELPQRGSMWTSLLRWPSAKIMPLMIQLFQATDRFCARGGYVFIVDSLGLVVTDNVNHMIGFYSQLKWTVLTAMAQAQLLARRWTQTAIADDTEALRAIHASTGPSLVDVAHPEHERTALMLAVAWNACDAVALLLDLGADITRSDPEGATALHLAVANDASDSLRVLLDHLTATLDAHSASSLVNQRNRVDATPLHMAASIGATACCRLLLASDLADASLLWSSLTPRCSGRR</sequence>
<evidence type="ECO:0000256" key="3">
    <source>
        <dbReference type="PROSITE-ProRule" id="PRU00023"/>
    </source>
</evidence>
<name>A0A8K1FIU6_PYTOL</name>
<dbReference type="PANTHER" id="PTHR24166">
    <property type="entry name" value="ROLLING PEBBLES, ISOFORM B"/>
    <property type="match status" value="1"/>
</dbReference>
<keyword evidence="2 3" id="KW-0040">ANK repeat</keyword>
<dbReference type="SMART" id="SM00248">
    <property type="entry name" value="ANK"/>
    <property type="match status" value="3"/>
</dbReference>
<keyword evidence="1" id="KW-0677">Repeat</keyword>
<organism evidence="4 5">
    <name type="scientific">Pythium oligandrum</name>
    <name type="common">Mycoparasitic fungus</name>
    <dbReference type="NCBI Taxonomy" id="41045"/>
    <lineage>
        <taxon>Eukaryota</taxon>
        <taxon>Sar</taxon>
        <taxon>Stramenopiles</taxon>
        <taxon>Oomycota</taxon>
        <taxon>Peronosporomycetes</taxon>
        <taxon>Pythiales</taxon>
        <taxon>Pythiaceae</taxon>
        <taxon>Pythium</taxon>
    </lineage>
</organism>
<dbReference type="PROSITE" id="PS50088">
    <property type="entry name" value="ANK_REPEAT"/>
    <property type="match status" value="2"/>
</dbReference>
<dbReference type="PANTHER" id="PTHR24166:SF48">
    <property type="entry name" value="PROTEIN VAPYRIN"/>
    <property type="match status" value="1"/>
</dbReference>
<keyword evidence="5" id="KW-1185">Reference proteome</keyword>
<dbReference type="OrthoDB" id="9995210at2759"/>
<evidence type="ECO:0000256" key="2">
    <source>
        <dbReference type="ARBA" id="ARBA00023043"/>
    </source>
</evidence>
<proteinExistence type="predicted"/>
<accession>A0A8K1FIU6</accession>
<protein>
    <submittedName>
        <fullName evidence="4">Uncharacterized protein</fullName>
    </submittedName>
</protein>
<dbReference type="PROSITE" id="PS50297">
    <property type="entry name" value="ANK_REP_REGION"/>
    <property type="match status" value="1"/>
</dbReference>
<comment type="caution">
    <text evidence="4">The sequence shown here is derived from an EMBL/GenBank/DDBJ whole genome shotgun (WGS) entry which is preliminary data.</text>
</comment>
<dbReference type="SUPFAM" id="SSF48403">
    <property type="entry name" value="Ankyrin repeat"/>
    <property type="match status" value="1"/>
</dbReference>
<reference evidence="4" key="1">
    <citation type="submission" date="2019-03" db="EMBL/GenBank/DDBJ databases">
        <title>Long read genome sequence of the mycoparasitic Pythium oligandrum ATCC 38472 isolated from sugarbeet rhizosphere.</title>
        <authorList>
            <person name="Gaulin E."/>
        </authorList>
    </citation>
    <scope>NUCLEOTIDE SEQUENCE</scope>
    <source>
        <strain evidence="4">ATCC 38472_TT</strain>
    </source>
</reference>
<dbReference type="InterPro" id="IPR036770">
    <property type="entry name" value="Ankyrin_rpt-contain_sf"/>
</dbReference>
<evidence type="ECO:0000313" key="5">
    <source>
        <dbReference type="Proteomes" id="UP000794436"/>
    </source>
</evidence>
<dbReference type="EMBL" id="SPLM01000040">
    <property type="protein sequence ID" value="TMW64216.1"/>
    <property type="molecule type" value="Genomic_DNA"/>
</dbReference>
<evidence type="ECO:0000313" key="4">
    <source>
        <dbReference type="EMBL" id="TMW64216.1"/>
    </source>
</evidence>
<feature type="repeat" description="ANK" evidence="3">
    <location>
        <begin position="372"/>
        <end position="404"/>
    </location>
</feature>